<dbReference type="SUPFAM" id="SSF46785">
    <property type="entry name" value="Winged helix' DNA-binding domain"/>
    <property type="match status" value="1"/>
</dbReference>
<feature type="domain" description="Cullin family profile" evidence="4">
    <location>
        <begin position="208"/>
        <end position="435"/>
    </location>
</feature>
<reference evidence="5 6" key="1">
    <citation type="submission" date="2022-01" db="EMBL/GenBank/DDBJ databases">
        <title>A chromosomal length assembly of Cordylochernes scorpioides.</title>
        <authorList>
            <person name="Zeh D."/>
            <person name="Zeh J."/>
        </authorList>
    </citation>
    <scope>NUCLEOTIDE SEQUENCE [LARGE SCALE GENOMIC DNA]</scope>
    <source>
        <strain evidence="5">IN4F17</strain>
        <tissue evidence="5">Whole Body</tissue>
    </source>
</reference>
<dbReference type="Pfam" id="PF00888">
    <property type="entry name" value="Cullin"/>
    <property type="match status" value="1"/>
</dbReference>
<dbReference type="InterPro" id="IPR016158">
    <property type="entry name" value="Cullin_homology"/>
</dbReference>
<dbReference type="Gene3D" id="1.10.10.10">
    <property type="entry name" value="Winged helix-like DNA-binding domain superfamily/Winged helix DNA-binding domain"/>
    <property type="match status" value="2"/>
</dbReference>
<proteinExistence type="inferred from homology"/>
<dbReference type="InterPro" id="IPR001373">
    <property type="entry name" value="Cullin_N"/>
</dbReference>
<evidence type="ECO:0000313" key="5">
    <source>
        <dbReference type="EMBL" id="UYV73228.1"/>
    </source>
</evidence>
<sequence length="559" mass="65480">MDMYLVLDENNEIFEPFIQAYKEEFEAGYIECTKEFYTAEGAQFFKSHSVMEYLALVERRMAEECSRVDRYFHPSTYQPLRAACQDVLILKHMDLLKAEFARLVSEGKHEDMSQILRILDPVQYSEICLILENTVEAEGRDILEKNKDMVLNDIELYFSLIVKVRDKFNSLLEKALNNETQAFKAIERAHKKIINSNCVTLTHKTADINAEFLAQYSDSLLNQKGMSEEDFEEAIDKVGTILSYIESKDIFLAHYLNLTTERLILNNTRGHDLEEKLLTKIKERSDDEMTFKLERMLADYKVSKKHKENFEQFLQQKDPTFKVKMEVTLLTDGIWPHQEERKCSMPFEIEWGVSLFQEFYFSTHSGSRKLTWMYSVSKAEIETNFYRKPYIFQSSTFQMIVLFQFNDAISFSIQQLQERTQIQKNLLLQVLTTLLKTKVLSCEGELNQSAVVGINSEFRHKKTRVDINIALASSGEQDEPKTTKKEVVLNREVVMEAAMVRVMKSRKQLSHEDLLEEVTLSLRSRFKVDIELFKKCVEHLIEMDYLERGDHNGIYKYVV</sequence>
<dbReference type="SUPFAM" id="SSF75632">
    <property type="entry name" value="Cullin homology domain"/>
    <property type="match status" value="1"/>
</dbReference>
<gene>
    <name evidence="5" type="ORF">LAZ67_10002230</name>
</gene>
<dbReference type="Gene3D" id="1.20.1310.10">
    <property type="entry name" value="Cullin Repeats"/>
    <property type="match status" value="3"/>
</dbReference>
<evidence type="ECO:0000256" key="2">
    <source>
        <dbReference type="PROSITE-ProRule" id="PRU00330"/>
    </source>
</evidence>
<dbReference type="Gene3D" id="4.10.1030.10">
    <property type="entry name" value="Ring Box Chain A, domain 5"/>
    <property type="match status" value="1"/>
</dbReference>
<dbReference type="InterPro" id="IPR036388">
    <property type="entry name" value="WH-like_DNA-bd_sf"/>
</dbReference>
<dbReference type="SUPFAM" id="SSF74788">
    <property type="entry name" value="Cullin repeat-like"/>
    <property type="match status" value="1"/>
</dbReference>
<dbReference type="InterPro" id="IPR019559">
    <property type="entry name" value="Cullin_neddylation_domain"/>
</dbReference>
<dbReference type="InterPro" id="IPR016159">
    <property type="entry name" value="Cullin_repeat-like_dom_sf"/>
</dbReference>
<evidence type="ECO:0000256" key="3">
    <source>
        <dbReference type="RuleBase" id="RU003829"/>
    </source>
</evidence>
<protein>
    <submittedName>
        <fullName evidence="5">CUL1</fullName>
    </submittedName>
</protein>
<dbReference type="SMART" id="SM00884">
    <property type="entry name" value="Cullin_Nedd8"/>
    <property type="match status" value="1"/>
</dbReference>
<name>A0ABY6KZY0_9ARAC</name>
<dbReference type="InterPro" id="IPR036317">
    <property type="entry name" value="Cullin_homology_sf"/>
</dbReference>
<dbReference type="Pfam" id="PF26557">
    <property type="entry name" value="Cullin_AB"/>
    <property type="match status" value="1"/>
</dbReference>
<dbReference type="Proteomes" id="UP001235939">
    <property type="component" value="Chromosome 10"/>
</dbReference>
<dbReference type="InterPro" id="IPR059120">
    <property type="entry name" value="Cullin-like_AB"/>
</dbReference>
<accession>A0ABY6KZY0</accession>
<comment type="similarity">
    <text evidence="1 2 3">Belongs to the cullin family.</text>
</comment>
<keyword evidence="6" id="KW-1185">Reference proteome</keyword>
<dbReference type="EMBL" id="CP092872">
    <property type="protein sequence ID" value="UYV73228.1"/>
    <property type="molecule type" value="Genomic_DNA"/>
</dbReference>
<dbReference type="PANTHER" id="PTHR11932">
    <property type="entry name" value="CULLIN"/>
    <property type="match status" value="1"/>
</dbReference>
<evidence type="ECO:0000313" key="6">
    <source>
        <dbReference type="Proteomes" id="UP001235939"/>
    </source>
</evidence>
<organism evidence="5 6">
    <name type="scientific">Cordylochernes scorpioides</name>
    <dbReference type="NCBI Taxonomy" id="51811"/>
    <lineage>
        <taxon>Eukaryota</taxon>
        <taxon>Metazoa</taxon>
        <taxon>Ecdysozoa</taxon>
        <taxon>Arthropoda</taxon>
        <taxon>Chelicerata</taxon>
        <taxon>Arachnida</taxon>
        <taxon>Pseudoscorpiones</taxon>
        <taxon>Cheliferoidea</taxon>
        <taxon>Chernetidae</taxon>
        <taxon>Cordylochernes</taxon>
    </lineage>
</organism>
<dbReference type="Pfam" id="PF10557">
    <property type="entry name" value="Cullin_Nedd8"/>
    <property type="match status" value="1"/>
</dbReference>
<dbReference type="SMART" id="SM00182">
    <property type="entry name" value="CULLIN"/>
    <property type="match status" value="1"/>
</dbReference>
<evidence type="ECO:0000256" key="1">
    <source>
        <dbReference type="ARBA" id="ARBA00006019"/>
    </source>
</evidence>
<dbReference type="InterPro" id="IPR045093">
    <property type="entry name" value="Cullin"/>
</dbReference>
<evidence type="ECO:0000259" key="4">
    <source>
        <dbReference type="PROSITE" id="PS50069"/>
    </source>
</evidence>
<dbReference type="InterPro" id="IPR036390">
    <property type="entry name" value="WH_DNA-bd_sf"/>
</dbReference>
<dbReference type="PROSITE" id="PS50069">
    <property type="entry name" value="CULLIN_2"/>
    <property type="match status" value="1"/>
</dbReference>